<dbReference type="GO" id="GO:0016787">
    <property type="term" value="F:hydrolase activity"/>
    <property type="evidence" value="ECO:0007669"/>
    <property type="project" value="UniProtKB-KW"/>
</dbReference>
<organism evidence="3 4">
    <name type="scientific">Aerococcus viridans</name>
    <dbReference type="NCBI Taxonomy" id="1377"/>
    <lineage>
        <taxon>Bacteria</taxon>
        <taxon>Bacillati</taxon>
        <taxon>Bacillota</taxon>
        <taxon>Bacilli</taxon>
        <taxon>Lactobacillales</taxon>
        <taxon>Aerococcaceae</taxon>
        <taxon>Aerococcus</taxon>
    </lineage>
</organism>
<dbReference type="PROSITE" id="PS50263">
    <property type="entry name" value="CN_HYDROLASE"/>
    <property type="match status" value="1"/>
</dbReference>
<evidence type="ECO:0000313" key="3">
    <source>
        <dbReference type="EMBL" id="PNL91143.1"/>
    </source>
</evidence>
<dbReference type="PANTHER" id="PTHR23088:SF27">
    <property type="entry name" value="DEAMINATED GLUTATHIONE AMIDASE"/>
    <property type="match status" value="1"/>
</dbReference>
<dbReference type="Gene3D" id="3.60.110.10">
    <property type="entry name" value="Carbon-nitrogen hydrolase"/>
    <property type="match status" value="1"/>
</dbReference>
<accession>A0A2J9PLB2</accession>
<dbReference type="Pfam" id="PF00795">
    <property type="entry name" value="CN_hydrolase"/>
    <property type="match status" value="1"/>
</dbReference>
<evidence type="ECO:0000256" key="1">
    <source>
        <dbReference type="ARBA" id="ARBA00010613"/>
    </source>
</evidence>
<dbReference type="AlphaFoldDB" id="A0A2J9PLB2"/>
<evidence type="ECO:0000259" key="2">
    <source>
        <dbReference type="PROSITE" id="PS50263"/>
    </source>
</evidence>
<dbReference type="InterPro" id="IPR001110">
    <property type="entry name" value="UPF0012_CS"/>
</dbReference>
<dbReference type="InterPro" id="IPR003010">
    <property type="entry name" value="C-N_Hydrolase"/>
</dbReference>
<protein>
    <submittedName>
        <fullName evidence="3">Carbon-nitrogen hydrolase</fullName>
    </submittedName>
</protein>
<comment type="caution">
    <text evidence="3">The sequence shown here is derived from an EMBL/GenBank/DDBJ whole genome shotgun (WGS) entry which is preliminary data.</text>
</comment>
<dbReference type="CDD" id="cd07583">
    <property type="entry name" value="nitrilase_5"/>
    <property type="match status" value="1"/>
</dbReference>
<dbReference type="Proteomes" id="UP000192813">
    <property type="component" value="Unassembled WGS sequence"/>
</dbReference>
<reference evidence="4" key="1">
    <citation type="submission" date="2017-12" db="EMBL/GenBank/DDBJ databases">
        <title>FDA dAtabase for Regulatory Grade micrObial Sequences (FDA-ARGOS): Supporting development and validation of Infectious Disease Dx tests.</title>
        <authorList>
            <person name="Hoffmann M."/>
            <person name="Allard M."/>
            <person name="Evans P."/>
            <person name="Brown E."/>
            <person name="Tallon L."/>
            <person name="Sadzewicz L."/>
            <person name="Sengamalay N."/>
            <person name="Ott S."/>
            <person name="Godinez A."/>
            <person name="Nagaraj S."/>
            <person name="Vavikolanu K."/>
            <person name="Aluvathingal J."/>
            <person name="Nadendla S."/>
            <person name="Sichtig H."/>
        </authorList>
    </citation>
    <scope>NUCLEOTIDE SEQUENCE [LARGE SCALE GENOMIC DNA]</scope>
    <source>
        <strain evidence="4">FDAARGOS_249</strain>
    </source>
</reference>
<comment type="similarity">
    <text evidence="1">Belongs to the carbon-nitrogen hydrolase superfamily. NIT1/NIT2 family.</text>
</comment>
<sequence length="273" mass="30516">MGKRVIRRNMMKIAIVQAALQQSQVAENFQTIQALMVEATANQPDVIVLPELWNTSFLPEDVKERADEDGKVSRQFLSQFAKNYQVNVVGGSVANRRGDKLFNTAYIYNRKGQEIAAYDKAHLFSPAKENGYFEAGEVSVTFELDGVKCGIVTCYDLRFPEWVRALALADAQIVFAPAAWPEVRNLHWDTLGRARAIENQLFVISANSRGPVNGDEEALYGGHSAIIDPWGEYVVSPDLQVGVKYGEIDLSVIEGIRSSINVFNDRRPDIYNI</sequence>
<dbReference type="InterPro" id="IPR036526">
    <property type="entry name" value="C-N_Hydrolase_sf"/>
</dbReference>
<gene>
    <name evidence="3" type="ORF">A6J77_002400</name>
</gene>
<dbReference type="PANTHER" id="PTHR23088">
    <property type="entry name" value="NITRILASE-RELATED"/>
    <property type="match status" value="1"/>
</dbReference>
<name>A0A2J9PLB2_9LACT</name>
<evidence type="ECO:0000313" key="4">
    <source>
        <dbReference type="Proteomes" id="UP000192813"/>
    </source>
</evidence>
<dbReference type="SUPFAM" id="SSF56317">
    <property type="entry name" value="Carbon-nitrogen hydrolase"/>
    <property type="match status" value="1"/>
</dbReference>
<proteinExistence type="inferred from homology"/>
<dbReference type="PROSITE" id="PS01227">
    <property type="entry name" value="UPF0012"/>
    <property type="match status" value="1"/>
</dbReference>
<feature type="domain" description="CN hydrolase" evidence="2">
    <location>
        <begin position="11"/>
        <end position="250"/>
    </location>
</feature>
<keyword evidence="3" id="KW-0378">Hydrolase</keyword>
<dbReference type="EMBL" id="NBTM02000001">
    <property type="protein sequence ID" value="PNL91143.1"/>
    <property type="molecule type" value="Genomic_DNA"/>
</dbReference>